<organism evidence="5 6">
    <name type="scientific">Streptomyces decoyicus</name>
    <dbReference type="NCBI Taxonomy" id="249567"/>
    <lineage>
        <taxon>Bacteria</taxon>
        <taxon>Bacillati</taxon>
        <taxon>Actinomycetota</taxon>
        <taxon>Actinomycetes</taxon>
        <taxon>Kitasatosporales</taxon>
        <taxon>Streptomycetaceae</taxon>
        <taxon>Streptomyces</taxon>
    </lineage>
</organism>
<dbReference type="InterPro" id="IPR016181">
    <property type="entry name" value="Acyl_CoA_acyltransferase"/>
</dbReference>
<dbReference type="PROSITE" id="PS51186">
    <property type="entry name" value="GNAT"/>
    <property type="match status" value="1"/>
</dbReference>
<dbReference type="InterPro" id="IPR000182">
    <property type="entry name" value="GNAT_dom"/>
</dbReference>
<dbReference type="CDD" id="cd04301">
    <property type="entry name" value="NAT_SF"/>
    <property type="match status" value="1"/>
</dbReference>
<sequence>MTLITESDDTTLSRVRIEPWTAADLDLLRRTNAPEMTAHLGGPETEEQLLARHARYLDLRGAGQMFRIVLDPEGAVAGSIGFWEREQQGEKVYETGWGVLPEFQGRGIAVAAAREVIAAARAEGRHRSLHAFPSVEHAASNAVCRKAGFALVGERPFEYPKGHMMRSNEWRLDLTAAAGPAPFDRAVEGS</sequence>
<reference evidence="5 6" key="1">
    <citation type="submission" date="2022-10" db="EMBL/GenBank/DDBJ databases">
        <title>The complete genomes of actinobacterial strains from the NBC collection.</title>
        <authorList>
            <person name="Joergensen T.S."/>
            <person name="Alvarez Arevalo M."/>
            <person name="Sterndorff E.B."/>
            <person name="Faurdal D."/>
            <person name="Vuksanovic O."/>
            <person name="Mourched A.-S."/>
            <person name="Charusanti P."/>
            <person name="Shaw S."/>
            <person name="Blin K."/>
            <person name="Weber T."/>
        </authorList>
    </citation>
    <scope>NUCLEOTIDE SEQUENCE [LARGE SCALE GENOMIC DNA]</scope>
    <source>
        <strain evidence="5 6">NBC 01774</strain>
    </source>
</reference>
<dbReference type="SUPFAM" id="SSF55729">
    <property type="entry name" value="Acyl-CoA N-acyltransferases (Nat)"/>
    <property type="match status" value="1"/>
</dbReference>
<evidence type="ECO:0000256" key="2">
    <source>
        <dbReference type="ARBA" id="ARBA00023315"/>
    </source>
</evidence>
<keyword evidence="6" id="KW-1185">Reference proteome</keyword>
<accession>A0ABZ1FNT6</accession>
<dbReference type="Pfam" id="PF13302">
    <property type="entry name" value="Acetyltransf_3"/>
    <property type="match status" value="1"/>
</dbReference>
<keyword evidence="1" id="KW-0808">Transferase</keyword>
<proteinExistence type="inferred from homology"/>
<dbReference type="PANTHER" id="PTHR43792">
    <property type="entry name" value="GNAT FAMILY, PUTATIVE (AFU_ORTHOLOGUE AFUA_3G00765)-RELATED-RELATED"/>
    <property type="match status" value="1"/>
</dbReference>
<evidence type="ECO:0000256" key="3">
    <source>
        <dbReference type="ARBA" id="ARBA00038502"/>
    </source>
</evidence>
<dbReference type="EMBL" id="CP109106">
    <property type="protein sequence ID" value="WSB71198.1"/>
    <property type="molecule type" value="Genomic_DNA"/>
</dbReference>
<dbReference type="RefSeq" id="WP_326620773.1">
    <property type="nucleotide sequence ID" value="NZ_CP109106.1"/>
</dbReference>
<dbReference type="Proteomes" id="UP001344251">
    <property type="component" value="Chromosome"/>
</dbReference>
<evidence type="ECO:0000313" key="5">
    <source>
        <dbReference type="EMBL" id="WSB71198.1"/>
    </source>
</evidence>
<dbReference type="PANTHER" id="PTHR43792:SF8">
    <property type="entry name" value="[RIBOSOMAL PROTEIN US5]-ALANINE N-ACETYLTRANSFERASE"/>
    <property type="match status" value="1"/>
</dbReference>
<comment type="similarity">
    <text evidence="3">Belongs to the acetyltransferase family. RimJ subfamily.</text>
</comment>
<evidence type="ECO:0000259" key="4">
    <source>
        <dbReference type="PROSITE" id="PS51186"/>
    </source>
</evidence>
<name>A0ABZ1FNT6_9ACTN</name>
<keyword evidence="2" id="KW-0012">Acyltransferase</keyword>
<evidence type="ECO:0000313" key="6">
    <source>
        <dbReference type="Proteomes" id="UP001344251"/>
    </source>
</evidence>
<dbReference type="InterPro" id="IPR051531">
    <property type="entry name" value="N-acetyltransferase"/>
</dbReference>
<protein>
    <submittedName>
        <fullName evidence="5">GNAT family N-acetyltransferase</fullName>
    </submittedName>
</protein>
<dbReference type="Gene3D" id="3.40.630.30">
    <property type="match status" value="1"/>
</dbReference>
<evidence type="ECO:0000256" key="1">
    <source>
        <dbReference type="ARBA" id="ARBA00022679"/>
    </source>
</evidence>
<feature type="domain" description="N-acetyltransferase" evidence="4">
    <location>
        <begin position="15"/>
        <end position="175"/>
    </location>
</feature>
<gene>
    <name evidence="5" type="ORF">OG863_26445</name>
</gene>